<evidence type="ECO:0000256" key="1">
    <source>
        <dbReference type="SAM" id="Phobius"/>
    </source>
</evidence>
<sequence>MKEKSLNKAQKQRLKAAFEIIDKPIFSTIIKKGFTNRKALFYEINFNILLLFHLPIIAIEFLT</sequence>
<protein>
    <submittedName>
        <fullName evidence="2">Uncharacterized protein</fullName>
    </submittedName>
</protein>
<dbReference type="EMBL" id="JACHCA010000013">
    <property type="protein sequence ID" value="MBB6130156.1"/>
    <property type="molecule type" value="Genomic_DNA"/>
</dbReference>
<name>A0A841JKM6_9SPHI</name>
<accession>A0A841JKM6</accession>
<keyword evidence="1" id="KW-0472">Membrane</keyword>
<organism evidence="2 3">
    <name type="scientific">Mucilaginibacter lappiensis</name>
    <dbReference type="NCBI Taxonomy" id="354630"/>
    <lineage>
        <taxon>Bacteria</taxon>
        <taxon>Pseudomonadati</taxon>
        <taxon>Bacteroidota</taxon>
        <taxon>Sphingobacteriia</taxon>
        <taxon>Sphingobacteriales</taxon>
        <taxon>Sphingobacteriaceae</taxon>
        <taxon>Mucilaginibacter</taxon>
    </lineage>
</organism>
<proteinExistence type="predicted"/>
<comment type="caution">
    <text evidence="2">The sequence shown here is derived from an EMBL/GenBank/DDBJ whole genome shotgun (WGS) entry which is preliminary data.</text>
</comment>
<evidence type="ECO:0000313" key="3">
    <source>
        <dbReference type="Proteomes" id="UP000548326"/>
    </source>
</evidence>
<dbReference type="AlphaFoldDB" id="A0A841JKM6"/>
<reference evidence="2 3" key="1">
    <citation type="submission" date="2020-08" db="EMBL/GenBank/DDBJ databases">
        <title>Genomic Encyclopedia of Type Strains, Phase IV (KMG-V): Genome sequencing to study the core and pangenomes of soil and plant-associated prokaryotes.</title>
        <authorList>
            <person name="Whitman W."/>
        </authorList>
    </citation>
    <scope>NUCLEOTIDE SEQUENCE [LARGE SCALE GENOMIC DNA]</scope>
    <source>
        <strain evidence="2 3">MP601</strain>
    </source>
</reference>
<gene>
    <name evidence="2" type="ORF">HDF22_004295</name>
</gene>
<dbReference type="Proteomes" id="UP000548326">
    <property type="component" value="Unassembled WGS sequence"/>
</dbReference>
<evidence type="ECO:0000313" key="2">
    <source>
        <dbReference type="EMBL" id="MBB6130156.1"/>
    </source>
</evidence>
<keyword evidence="1" id="KW-0812">Transmembrane</keyword>
<feature type="transmembrane region" description="Helical" evidence="1">
    <location>
        <begin position="40"/>
        <end position="62"/>
    </location>
</feature>
<keyword evidence="1" id="KW-1133">Transmembrane helix</keyword>